<dbReference type="EC" id="3.2.1.40" evidence="2"/>
<dbReference type="GO" id="GO:0030596">
    <property type="term" value="F:alpha-L-rhamnosidase activity"/>
    <property type="evidence" value="ECO:0007669"/>
    <property type="project" value="UniProtKB-EC"/>
</dbReference>
<dbReference type="Proteomes" id="UP000199050">
    <property type="component" value="Unassembled WGS sequence"/>
</dbReference>
<dbReference type="InterPro" id="IPR035396">
    <property type="entry name" value="Bac_rhamnosid6H"/>
</dbReference>
<dbReference type="Pfam" id="PF17389">
    <property type="entry name" value="Bac_rhamnosid6H"/>
    <property type="match status" value="1"/>
</dbReference>
<proteinExistence type="predicted"/>
<feature type="domain" description="Alpha-L-rhamnosidase concanavalin-like" evidence="4">
    <location>
        <begin position="303"/>
        <end position="401"/>
    </location>
</feature>
<dbReference type="Gene3D" id="2.60.120.260">
    <property type="entry name" value="Galactose-binding domain-like"/>
    <property type="match status" value="2"/>
</dbReference>
<dbReference type="Gene3D" id="2.60.40.10">
    <property type="entry name" value="Immunoglobulins"/>
    <property type="match status" value="1"/>
</dbReference>
<evidence type="ECO:0000259" key="7">
    <source>
        <dbReference type="Pfam" id="PF17390"/>
    </source>
</evidence>
<evidence type="ECO:0000256" key="1">
    <source>
        <dbReference type="ARBA" id="ARBA00001445"/>
    </source>
</evidence>
<dbReference type="SUPFAM" id="SSF48208">
    <property type="entry name" value="Six-hairpin glycosidases"/>
    <property type="match status" value="1"/>
</dbReference>
<dbReference type="InterPro" id="IPR013737">
    <property type="entry name" value="Bac_rhamnosid_N"/>
</dbReference>
<dbReference type="RefSeq" id="WP_090711307.1">
    <property type="nucleotide sequence ID" value="NZ_CBCSKY010000007.1"/>
</dbReference>
<evidence type="ECO:0000313" key="8">
    <source>
        <dbReference type="EMBL" id="SDH79992.1"/>
    </source>
</evidence>
<sequence>MELKNLRIEYMDNPLGLDITNPRFSWHLVSSGQGVMQAAYQIAVTTDTQEVWNSGKVEADTSILVEYAGLPLQASTLYQIHVTVWDNQGNQASIAGHFETGLLKGSNFTADWITHTFPDDETAPPVFQKLFTVEKDILSARVYASSLGVYEISINGNRVGDHYFAPGWTNYNERLQYQTYNLDGLLEQQNKIEITVGNGWYKGIFGFTCTPNHYGDRVATIAELHIVYTDGSKEVIVTDDSWKVTKGPIRSSEIYMGETYDSCYVDDTLYDVVPFSYNNERLVAQESEPVSITRRLSAVKFFTTPKGEQVIDFGQILTGFVELQITGREGQVITIRHAEVLDKEGNLYPETLRQAISVDRFICNGKEQIFRPHFTFHGFRYIAVEGLEIIQPELFTACVLHSHLEETGSLTTSNEMVNQLFSNIQWSQRGNFLDIPTDCPQRDERLGWTGDAQVFAGTAAFNMNVATFFTKWLRDLASEQTEEYGVPHVIPNILGNQEGAAAWSDAAVIIPWVMYQMYGDLKLLEQQYDSMKGWVDYITVRCGVNGLWQTGFQYGDWLGLDKEEISNERTGATDVYLVANAYYAYSTELVAKTAKLLNKSDDASKYETLYSQIKSAFQEEYISATGRLVSETQTACVLALHFNLVDDKHRERIRKTLESNIAQHKNHLTTGFVGTPYLCHVLSENQMHELAGILFLKEDFPSWLYAVKKGATTIWERWNSILPNGDFDTSGMNSLNHYAYGSIGEWMYRKLAGINQIEPGFKKILIHPQFIKGISVVEASYHSVYGEIKSSWSCRNGEIIVNVTIPANTTAVIKLPEQEDPIEVGSGDYCFRYPTQTNLDIERFTLDSTLKEVIEEPIALQIIEEHAPGMLDHPMIQYAYDFSISELLTNTPEETGELFKLLLKTLNNPKEQETIS</sequence>
<name>A0A1G8FD72_9BACL</name>
<reference evidence="9" key="1">
    <citation type="submission" date="2016-10" db="EMBL/GenBank/DDBJ databases">
        <authorList>
            <person name="Varghese N."/>
            <person name="Submissions S."/>
        </authorList>
    </citation>
    <scope>NUCLEOTIDE SEQUENCE [LARGE SCALE GENOMIC DNA]</scope>
    <source>
        <strain evidence="9">CGMCC 1.11012</strain>
    </source>
</reference>
<dbReference type="Pfam" id="PF08531">
    <property type="entry name" value="Bac_rhamnosid_N"/>
    <property type="match status" value="1"/>
</dbReference>
<dbReference type="AlphaFoldDB" id="A0A1G8FD72"/>
<feature type="domain" description="Bacterial alpha-L-rhamnosidase N-terminal" evidence="5">
    <location>
        <begin position="135"/>
        <end position="293"/>
    </location>
</feature>
<dbReference type="EMBL" id="FNDX01000001">
    <property type="protein sequence ID" value="SDH79992.1"/>
    <property type="molecule type" value="Genomic_DNA"/>
</dbReference>
<dbReference type="STRING" id="1174501.SAMN05216192_101206"/>
<dbReference type="InterPro" id="IPR016007">
    <property type="entry name" value="Alpha_rhamnosid"/>
</dbReference>
<dbReference type="PANTHER" id="PTHR33307">
    <property type="entry name" value="ALPHA-RHAMNOSIDASE (EUROFUNG)"/>
    <property type="match status" value="1"/>
</dbReference>
<feature type="domain" description="Alpha-L-rhamnosidase C-terminal" evidence="7">
    <location>
        <begin position="753"/>
        <end position="826"/>
    </location>
</feature>
<keyword evidence="3" id="KW-0378">Hydrolase</keyword>
<organism evidence="8 9">
    <name type="scientific">Paenibacillus typhae</name>
    <dbReference type="NCBI Taxonomy" id="1174501"/>
    <lineage>
        <taxon>Bacteria</taxon>
        <taxon>Bacillati</taxon>
        <taxon>Bacillota</taxon>
        <taxon>Bacilli</taxon>
        <taxon>Bacillales</taxon>
        <taxon>Paenibacillaceae</taxon>
        <taxon>Paenibacillus</taxon>
    </lineage>
</organism>
<dbReference type="InterPro" id="IPR035398">
    <property type="entry name" value="Bac_rhamnosid_C"/>
</dbReference>
<dbReference type="PANTHER" id="PTHR33307:SF6">
    <property type="entry name" value="ALPHA-RHAMNOSIDASE (EUROFUNG)-RELATED"/>
    <property type="match status" value="1"/>
</dbReference>
<dbReference type="InterPro" id="IPR012341">
    <property type="entry name" value="6hp_glycosidase-like_sf"/>
</dbReference>
<evidence type="ECO:0000313" key="9">
    <source>
        <dbReference type="Proteomes" id="UP000199050"/>
    </source>
</evidence>
<dbReference type="InterPro" id="IPR008928">
    <property type="entry name" value="6-hairpin_glycosidase_sf"/>
</dbReference>
<dbReference type="Pfam" id="PF17390">
    <property type="entry name" value="Bac_rhamnosid_C"/>
    <property type="match status" value="1"/>
</dbReference>
<evidence type="ECO:0000256" key="3">
    <source>
        <dbReference type="ARBA" id="ARBA00022801"/>
    </source>
</evidence>
<dbReference type="Pfam" id="PF05592">
    <property type="entry name" value="Bac_rhamnosid"/>
    <property type="match status" value="1"/>
</dbReference>
<dbReference type="InterPro" id="IPR013783">
    <property type="entry name" value="Ig-like_fold"/>
</dbReference>
<comment type="catalytic activity">
    <reaction evidence="1">
        <text>Hydrolysis of terminal non-reducing alpha-L-rhamnose residues in alpha-L-rhamnosides.</text>
        <dbReference type="EC" id="3.2.1.40"/>
    </reaction>
</comment>
<dbReference type="GO" id="GO:0005975">
    <property type="term" value="P:carbohydrate metabolic process"/>
    <property type="evidence" value="ECO:0007669"/>
    <property type="project" value="InterPro"/>
</dbReference>
<feature type="domain" description="Alpha-L-rhamnosidase six-hairpin glycosidase" evidence="6">
    <location>
        <begin position="406"/>
        <end position="750"/>
    </location>
</feature>
<dbReference type="PIRSF" id="PIRSF010631">
    <property type="entry name" value="A-rhamnsds"/>
    <property type="match status" value="1"/>
</dbReference>
<keyword evidence="9" id="KW-1185">Reference proteome</keyword>
<gene>
    <name evidence="8" type="ORF">SAMN05216192_101206</name>
</gene>
<evidence type="ECO:0000259" key="6">
    <source>
        <dbReference type="Pfam" id="PF17389"/>
    </source>
</evidence>
<dbReference type="Pfam" id="PF25788">
    <property type="entry name" value="Ig_Rha78A_N"/>
    <property type="match status" value="1"/>
</dbReference>
<dbReference type="Gene3D" id="1.50.10.10">
    <property type="match status" value="1"/>
</dbReference>
<evidence type="ECO:0000256" key="2">
    <source>
        <dbReference type="ARBA" id="ARBA00012652"/>
    </source>
</evidence>
<protein>
    <recommendedName>
        <fullName evidence="2">alpha-L-rhamnosidase</fullName>
        <ecNumber evidence="2">3.2.1.40</ecNumber>
    </recommendedName>
</protein>
<dbReference type="Gene3D" id="2.60.420.10">
    <property type="entry name" value="Maltose phosphorylase, domain 3"/>
    <property type="match status" value="1"/>
</dbReference>
<dbReference type="InterPro" id="IPR008902">
    <property type="entry name" value="Rhamnosid_concanavalin"/>
</dbReference>
<accession>A0A1G8FD72</accession>
<evidence type="ECO:0000259" key="5">
    <source>
        <dbReference type="Pfam" id="PF08531"/>
    </source>
</evidence>
<evidence type="ECO:0000259" key="4">
    <source>
        <dbReference type="Pfam" id="PF05592"/>
    </source>
</evidence>
<dbReference type="OrthoDB" id="9761045at2"/>